<gene>
    <name evidence="1" type="ORF">pEaSNUABM7_00076</name>
</gene>
<dbReference type="EMBL" id="MZ475896">
    <property type="protein sequence ID" value="QYW04744.1"/>
    <property type="molecule type" value="Genomic_DNA"/>
</dbReference>
<sequence>MSKIFYATEYIDNKPVAVHRFPAVEQGRALSDYRSLISLGAFDKRQTEQCLKDCMVRRFYVKNKRDYEADKEILQKSSARLNLPEVGLSTVEHKDVWAFYKAVGYDYRTKTLGVKADDKQPV</sequence>
<protein>
    <submittedName>
        <fullName evidence="1">Uncharacterized protein</fullName>
    </submittedName>
</protein>
<organism evidence="1 2">
    <name type="scientific">Erwinia phage pEa_SNUABM_7</name>
    <dbReference type="NCBI Taxonomy" id="2866695"/>
    <lineage>
        <taxon>Viruses</taxon>
        <taxon>Duplodnaviria</taxon>
        <taxon>Heunggongvirae</taxon>
        <taxon>Uroviricota</taxon>
        <taxon>Caudoviricetes</taxon>
        <taxon>Snuvirus</taxon>
        <taxon>Snuvirus SNUABM7</taxon>
    </lineage>
</organism>
<evidence type="ECO:0000313" key="1">
    <source>
        <dbReference type="EMBL" id="QYW04744.1"/>
    </source>
</evidence>
<keyword evidence="2" id="KW-1185">Reference proteome</keyword>
<name>A0AAE7WSS9_9CAUD</name>
<evidence type="ECO:0000313" key="2">
    <source>
        <dbReference type="Proteomes" id="UP000827609"/>
    </source>
</evidence>
<accession>A0AAE7WSS9</accession>
<reference evidence="1" key="1">
    <citation type="submission" date="2021-06" db="EMBL/GenBank/DDBJ databases">
        <title>Complete genome sequence of Erwinia phage pEa_SNUABM_7.</title>
        <authorList>
            <person name="Kim S.G."/>
            <person name="Park S.C."/>
        </authorList>
    </citation>
    <scope>NUCLEOTIDE SEQUENCE</scope>
</reference>
<dbReference type="Proteomes" id="UP000827609">
    <property type="component" value="Segment"/>
</dbReference>
<proteinExistence type="predicted"/>